<feature type="non-terminal residue" evidence="1">
    <location>
        <position position="1"/>
    </location>
</feature>
<protein>
    <submittedName>
        <fullName evidence="1">Uncharacterized protein</fullName>
    </submittedName>
</protein>
<accession>A0AA38LR58</accession>
<name>A0AA38LR58_TAXCH</name>
<dbReference type="Proteomes" id="UP000824469">
    <property type="component" value="Unassembled WGS sequence"/>
</dbReference>
<proteinExistence type="predicted"/>
<reference evidence="1 2" key="1">
    <citation type="journal article" date="2021" name="Nat. Plants">
        <title>The Taxus genome provides insights into paclitaxel biosynthesis.</title>
        <authorList>
            <person name="Xiong X."/>
            <person name="Gou J."/>
            <person name="Liao Q."/>
            <person name="Li Y."/>
            <person name="Zhou Q."/>
            <person name="Bi G."/>
            <person name="Li C."/>
            <person name="Du R."/>
            <person name="Wang X."/>
            <person name="Sun T."/>
            <person name="Guo L."/>
            <person name="Liang H."/>
            <person name="Lu P."/>
            <person name="Wu Y."/>
            <person name="Zhang Z."/>
            <person name="Ro D.K."/>
            <person name="Shang Y."/>
            <person name="Huang S."/>
            <person name="Yan J."/>
        </authorList>
    </citation>
    <scope>NUCLEOTIDE SEQUENCE [LARGE SCALE GENOMIC DNA]</scope>
    <source>
        <strain evidence="1">Ta-2019</strain>
    </source>
</reference>
<evidence type="ECO:0000313" key="1">
    <source>
        <dbReference type="EMBL" id="KAH9330382.1"/>
    </source>
</evidence>
<gene>
    <name evidence="1" type="ORF">KI387_002490</name>
</gene>
<keyword evidence="2" id="KW-1185">Reference proteome</keyword>
<sequence length="151" mass="16687">MAREQKMKGILAYPIKKTTDYSVKAIILFARKIILLQNRVKKGLAEKIHPGKKPVKINRLHKLSLKGTVKVLRMMNWSSTSATKIIKKINGVLTVPLLHFEGGRNFVRKLPLGGATIELSVGVGKIIAALQLATKEVLKDFASVTASLMFI</sequence>
<dbReference type="EMBL" id="JAHRHJ020000001">
    <property type="protein sequence ID" value="KAH9330382.1"/>
    <property type="molecule type" value="Genomic_DNA"/>
</dbReference>
<dbReference type="AlphaFoldDB" id="A0AA38LR58"/>
<organism evidence="1 2">
    <name type="scientific">Taxus chinensis</name>
    <name type="common">Chinese yew</name>
    <name type="synonym">Taxus wallichiana var. chinensis</name>
    <dbReference type="NCBI Taxonomy" id="29808"/>
    <lineage>
        <taxon>Eukaryota</taxon>
        <taxon>Viridiplantae</taxon>
        <taxon>Streptophyta</taxon>
        <taxon>Embryophyta</taxon>
        <taxon>Tracheophyta</taxon>
        <taxon>Spermatophyta</taxon>
        <taxon>Pinopsida</taxon>
        <taxon>Pinidae</taxon>
        <taxon>Conifers II</taxon>
        <taxon>Cupressales</taxon>
        <taxon>Taxaceae</taxon>
        <taxon>Taxus</taxon>
    </lineage>
</organism>
<comment type="caution">
    <text evidence="1">The sequence shown here is derived from an EMBL/GenBank/DDBJ whole genome shotgun (WGS) entry which is preliminary data.</text>
</comment>
<evidence type="ECO:0000313" key="2">
    <source>
        <dbReference type="Proteomes" id="UP000824469"/>
    </source>
</evidence>